<evidence type="ECO:0000256" key="1">
    <source>
        <dbReference type="SAM" id="Phobius"/>
    </source>
</evidence>
<protein>
    <submittedName>
        <fullName evidence="2">PepSY domain-containing protein</fullName>
    </submittedName>
</protein>
<dbReference type="Pfam" id="PF03929">
    <property type="entry name" value="PepSY_TM"/>
    <property type="match status" value="1"/>
</dbReference>
<accession>A0ABW1TTY9</accession>
<organism evidence="2 3">
    <name type="scientific">Polaromonas aquatica</name>
    <dbReference type="NCBI Taxonomy" id="332657"/>
    <lineage>
        <taxon>Bacteria</taxon>
        <taxon>Pseudomonadati</taxon>
        <taxon>Pseudomonadota</taxon>
        <taxon>Betaproteobacteria</taxon>
        <taxon>Burkholderiales</taxon>
        <taxon>Comamonadaceae</taxon>
        <taxon>Polaromonas</taxon>
    </lineage>
</organism>
<dbReference type="EMBL" id="JBHSRS010000013">
    <property type="protein sequence ID" value="MFC6280522.1"/>
    <property type="molecule type" value="Genomic_DNA"/>
</dbReference>
<feature type="transmembrane region" description="Helical" evidence="1">
    <location>
        <begin position="265"/>
        <end position="288"/>
    </location>
</feature>
<comment type="caution">
    <text evidence="2">The sequence shown here is derived from an EMBL/GenBank/DDBJ whole genome shotgun (WGS) entry which is preliminary data.</text>
</comment>
<dbReference type="InterPro" id="IPR005625">
    <property type="entry name" value="PepSY-ass_TM"/>
</dbReference>
<feature type="transmembrane region" description="Helical" evidence="1">
    <location>
        <begin position="223"/>
        <end position="244"/>
    </location>
</feature>
<gene>
    <name evidence="2" type="ORF">ACFQND_04680</name>
</gene>
<feature type="transmembrane region" description="Helical" evidence="1">
    <location>
        <begin position="463"/>
        <end position="487"/>
    </location>
</feature>
<reference evidence="3" key="1">
    <citation type="journal article" date="2019" name="Int. J. Syst. Evol. Microbiol.">
        <title>The Global Catalogue of Microorganisms (GCM) 10K type strain sequencing project: providing services to taxonomists for standard genome sequencing and annotation.</title>
        <authorList>
            <consortium name="The Broad Institute Genomics Platform"/>
            <consortium name="The Broad Institute Genome Sequencing Center for Infectious Disease"/>
            <person name="Wu L."/>
            <person name="Ma J."/>
        </authorList>
    </citation>
    <scope>NUCLEOTIDE SEQUENCE [LARGE SCALE GENOMIC DNA]</scope>
    <source>
        <strain evidence="3">CCUG 39402</strain>
    </source>
</reference>
<proteinExistence type="predicted"/>
<keyword evidence="1" id="KW-1133">Transmembrane helix</keyword>
<keyword evidence="1" id="KW-0472">Membrane</keyword>
<keyword evidence="1" id="KW-0812">Transmembrane</keyword>
<evidence type="ECO:0000313" key="2">
    <source>
        <dbReference type="EMBL" id="MFC6280522.1"/>
    </source>
</evidence>
<dbReference type="PANTHER" id="PTHR34219">
    <property type="entry name" value="IRON-REGULATED INNER MEMBRANE PROTEIN-RELATED"/>
    <property type="match status" value="1"/>
</dbReference>
<dbReference type="Proteomes" id="UP001596270">
    <property type="component" value="Unassembled WGS sequence"/>
</dbReference>
<dbReference type="PANTHER" id="PTHR34219:SF6">
    <property type="entry name" value="BLR3280 PROTEIN"/>
    <property type="match status" value="1"/>
</dbReference>
<sequence length="499" mass="56167">MRFAFIDVWAPVRRALYLTHRWLGILGCVLFVLWFVSGLVMLHVRFPTLTQQERLQQLTAMDLGSIRVSPRDALERVGVVNPRSVVLEERGGEAGHLVWRILDQRGGHHAVSASNPSASNAPFSPADGQVVAQAFGKAPARYIETKERDQWTMPNAGPFDKARPLHRFALDDAARTELYISAKTGEVVRDTNAYERGWTTFGTLLHYYTYGPIRQYPDFWRQLVLWTSGIAMFVAASGLIVGTLRVRIRRRYRSTASVTPYRGWMAWHHVLGLVGGITILTWVFSGWFSMGPNKWLSYQTPSTLPARFAQAQPVFLHRLESLQQMAASNQAVKAIEAGWYDGHPVWTLFDGAGSRRTVDAISGESISVRREALLKAAAAAYPSARVEDARLLTEADFYWYSRHAAPVLPVWRIKLADPASTWLHVDAVSGRLLATSTSDSRLRRWLFNGLHSFDFPFFMKTPLWYLTIWALSLTGLAASVSGVVIGWRRLRRPGQSVEA</sequence>
<feature type="transmembrane region" description="Helical" evidence="1">
    <location>
        <begin position="21"/>
        <end position="44"/>
    </location>
</feature>
<keyword evidence="3" id="KW-1185">Reference proteome</keyword>
<evidence type="ECO:0000313" key="3">
    <source>
        <dbReference type="Proteomes" id="UP001596270"/>
    </source>
</evidence>
<name>A0ABW1TTY9_9BURK</name>
<dbReference type="RefSeq" id="WP_371437832.1">
    <property type="nucleotide sequence ID" value="NZ_JBHSRS010000013.1"/>
</dbReference>